<dbReference type="EMBL" id="JADGKB010000060">
    <property type="protein sequence ID" value="KAJ3255792.1"/>
    <property type="molecule type" value="Genomic_DNA"/>
</dbReference>
<protein>
    <submittedName>
        <fullName evidence="2">Uncharacterized protein</fullName>
    </submittedName>
</protein>
<name>A0AAD5UIK7_9FUNG</name>
<dbReference type="Proteomes" id="UP001210925">
    <property type="component" value="Unassembled WGS sequence"/>
</dbReference>
<proteinExistence type="predicted"/>
<keyword evidence="3" id="KW-1185">Reference proteome</keyword>
<evidence type="ECO:0000313" key="2">
    <source>
        <dbReference type="EMBL" id="KAJ3255792.1"/>
    </source>
</evidence>
<sequence length="355" mass="39199">MSKHSARRSSIASIKKKGSIIVSKEIGEFLIPIVKMMASGDLPDGDEAIRKSTSTKSEKKTSSTNCSIDKPSKSTTSPSNVSVASDTGLLHEFPTSIPKSNTIAMLDTHAAVKRREHRLSIRSPTERRVSIAGREGLPYHRKESNSSVPYKISGELQNKLSGDLPDSSKSDDLPDSEHSQRKESEDGNTSSGSNPERKKSIDPTEPKTEFKSNLGIISRRMSNQLNHIPEGLRKKSGELPDESSTKKPSGDLPEDLEDSRDGESASKRLVDVPLESFRHRQPFKNSTNKRYSISLNKRQSAESMEKQSGDLPETESSKQSIEQDTSPKNTIKKSSGKKINESRQIPETVLIEEKE</sequence>
<dbReference type="AlphaFoldDB" id="A0AAD5UIK7"/>
<accession>A0AAD5UIK7</accession>
<feature type="compositionally biased region" description="Basic and acidic residues" evidence="1">
    <location>
        <begin position="299"/>
        <end position="308"/>
    </location>
</feature>
<feature type="compositionally biased region" description="Basic and acidic residues" evidence="1">
    <location>
        <begin position="230"/>
        <end position="249"/>
    </location>
</feature>
<feature type="region of interest" description="Disordered" evidence="1">
    <location>
        <begin position="113"/>
        <end position="355"/>
    </location>
</feature>
<gene>
    <name evidence="2" type="ORF">HK103_006050</name>
</gene>
<evidence type="ECO:0000256" key="1">
    <source>
        <dbReference type="SAM" id="MobiDB-lite"/>
    </source>
</evidence>
<reference evidence="2" key="1">
    <citation type="submission" date="2020-05" db="EMBL/GenBank/DDBJ databases">
        <title>Phylogenomic resolution of chytrid fungi.</title>
        <authorList>
            <person name="Stajich J.E."/>
            <person name="Amses K."/>
            <person name="Simmons R."/>
            <person name="Seto K."/>
            <person name="Myers J."/>
            <person name="Bonds A."/>
            <person name="Quandt C.A."/>
            <person name="Barry K."/>
            <person name="Liu P."/>
            <person name="Grigoriev I."/>
            <person name="Longcore J.E."/>
            <person name="James T.Y."/>
        </authorList>
    </citation>
    <scope>NUCLEOTIDE SEQUENCE</scope>
    <source>
        <strain evidence="2">PLAUS21</strain>
    </source>
</reference>
<feature type="compositionally biased region" description="Polar residues" evidence="1">
    <location>
        <begin position="73"/>
        <end position="84"/>
    </location>
</feature>
<organism evidence="2 3">
    <name type="scientific">Boothiomyces macroporosus</name>
    <dbReference type="NCBI Taxonomy" id="261099"/>
    <lineage>
        <taxon>Eukaryota</taxon>
        <taxon>Fungi</taxon>
        <taxon>Fungi incertae sedis</taxon>
        <taxon>Chytridiomycota</taxon>
        <taxon>Chytridiomycota incertae sedis</taxon>
        <taxon>Chytridiomycetes</taxon>
        <taxon>Rhizophydiales</taxon>
        <taxon>Terramycetaceae</taxon>
        <taxon>Boothiomyces</taxon>
    </lineage>
</organism>
<feature type="compositionally biased region" description="Basic and acidic residues" evidence="1">
    <location>
        <begin position="259"/>
        <end position="270"/>
    </location>
</feature>
<feature type="compositionally biased region" description="Basic and acidic residues" evidence="1">
    <location>
        <begin position="195"/>
        <end position="210"/>
    </location>
</feature>
<comment type="caution">
    <text evidence="2">The sequence shown here is derived from an EMBL/GenBank/DDBJ whole genome shotgun (WGS) entry which is preliminary data.</text>
</comment>
<feature type="region of interest" description="Disordered" evidence="1">
    <location>
        <begin position="39"/>
        <end position="84"/>
    </location>
</feature>
<feature type="compositionally biased region" description="Basic and acidic residues" evidence="1">
    <location>
        <begin position="166"/>
        <end position="185"/>
    </location>
</feature>
<feature type="compositionally biased region" description="Polar residues" evidence="1">
    <location>
        <begin position="317"/>
        <end position="329"/>
    </location>
</feature>
<feature type="compositionally biased region" description="Polar residues" evidence="1">
    <location>
        <begin position="283"/>
        <end position="298"/>
    </location>
</feature>
<evidence type="ECO:0000313" key="3">
    <source>
        <dbReference type="Proteomes" id="UP001210925"/>
    </source>
</evidence>